<name>A0A8J7ST68_9RHOB</name>
<sequence length="148" mass="16256">MSKIITLTPKRSARISSKLREAIRLRVEEGATIADACKSAGMSTQGWHKAMKRPDVQSTLSEAQHRFVEGTDAKRALYKARALEVALDLMMNSKSEAIRARMVEFLASDAKVSPVSVHVDARQVQQPMGYVYRRPGEGSQPIEGDGVG</sequence>
<evidence type="ECO:0000313" key="2">
    <source>
        <dbReference type="Proteomes" id="UP000619033"/>
    </source>
</evidence>
<proteinExistence type="predicted"/>
<reference evidence="1" key="1">
    <citation type="submission" date="2021-01" db="EMBL/GenBank/DDBJ databases">
        <title>Genome seq and assembly of Tabrizicola sp. KVB23.</title>
        <authorList>
            <person name="Chhetri G."/>
        </authorList>
    </citation>
    <scope>NUCLEOTIDE SEQUENCE</scope>
    <source>
        <strain evidence="1">KVB23</strain>
    </source>
</reference>
<protein>
    <submittedName>
        <fullName evidence="1">Uncharacterized protein</fullName>
    </submittedName>
</protein>
<gene>
    <name evidence="1" type="ORF">JI744_12415</name>
</gene>
<keyword evidence="2" id="KW-1185">Reference proteome</keyword>
<evidence type="ECO:0000313" key="1">
    <source>
        <dbReference type="EMBL" id="MBL4928911.1"/>
    </source>
</evidence>
<accession>A0A8J7ST68</accession>
<dbReference type="AlphaFoldDB" id="A0A8J7ST68"/>
<comment type="caution">
    <text evidence="1">The sequence shown here is derived from an EMBL/GenBank/DDBJ whole genome shotgun (WGS) entry which is preliminary data.</text>
</comment>
<dbReference type="Proteomes" id="UP000619033">
    <property type="component" value="Unassembled WGS sequence"/>
</dbReference>
<dbReference type="RefSeq" id="WP_202661391.1">
    <property type="nucleotide sequence ID" value="NZ_JAESVP010000005.1"/>
</dbReference>
<dbReference type="EMBL" id="JAESVP010000005">
    <property type="protein sequence ID" value="MBL4928911.1"/>
    <property type="molecule type" value="Genomic_DNA"/>
</dbReference>
<organism evidence="1 2">
    <name type="scientific">Fuscibacter oryzae</name>
    <dbReference type="NCBI Taxonomy" id="2803939"/>
    <lineage>
        <taxon>Bacteria</taxon>
        <taxon>Pseudomonadati</taxon>
        <taxon>Pseudomonadota</taxon>
        <taxon>Alphaproteobacteria</taxon>
        <taxon>Rhodobacterales</taxon>
        <taxon>Paracoccaceae</taxon>
        <taxon>Fuscibacter</taxon>
    </lineage>
</organism>